<dbReference type="PRINTS" id="PR00164">
    <property type="entry name" value="ABC2TRNSPORT"/>
</dbReference>
<feature type="transmembrane region" description="Helical" evidence="6">
    <location>
        <begin position="215"/>
        <end position="244"/>
    </location>
</feature>
<comment type="subcellular location">
    <subcellularLocation>
        <location evidence="6">Cell inner membrane</location>
        <topology evidence="6">Multi-pass membrane protein</topology>
    </subcellularLocation>
    <subcellularLocation>
        <location evidence="1">Membrane</location>
        <topology evidence="1">Multi-pass membrane protein</topology>
    </subcellularLocation>
</comment>
<evidence type="ECO:0000256" key="3">
    <source>
        <dbReference type="ARBA" id="ARBA00022692"/>
    </source>
</evidence>
<evidence type="ECO:0000256" key="4">
    <source>
        <dbReference type="ARBA" id="ARBA00022989"/>
    </source>
</evidence>
<keyword evidence="4 6" id="KW-1133">Transmembrane helix</keyword>
<feature type="transmembrane region" description="Helical" evidence="6">
    <location>
        <begin position="280"/>
        <end position="300"/>
    </location>
</feature>
<dbReference type="PROSITE" id="PS51012">
    <property type="entry name" value="ABC_TM2"/>
    <property type="match status" value="1"/>
</dbReference>
<evidence type="ECO:0000256" key="1">
    <source>
        <dbReference type="ARBA" id="ARBA00004141"/>
    </source>
</evidence>
<sequence length="366" mass="40909">MPSNVLTRKPFWQLMLLNIRPFFREPATLFWTFGFPIFMALLLVQAFSGEKPMSEVNVVVIEQEKIDADWYQAIEKDNKVSILTIEDAALIARINAHFAEPSSEVSPGEGLSSILSNHGDVLILTPSGLFSTRNSHEQAIAFSHVMALQDQARKPYLDGVIDLQGFRYIDWLIPGIIVLQIIGIGITSISNGLVSDRQQGFFKRLKLSPFSRLDYVIGIVFARVFLLIFQLVALFATFYFLFGYQPLGNWLSILTVLLLGSVVLCLIGVLVGARSQKVEVATGISNLLYFPLMFLSGIYFDTSNFPQTIQNIVQWLPSTAFLDAFRLTANQGASLADVSVQVQTLAGFTVVLLVMIYFLFDWGDEK</sequence>
<dbReference type="AlphaFoldDB" id="A0A0C1QUY4"/>
<evidence type="ECO:0000259" key="7">
    <source>
        <dbReference type="PROSITE" id="PS51012"/>
    </source>
</evidence>
<keyword evidence="6" id="KW-1003">Cell membrane</keyword>
<evidence type="ECO:0000256" key="6">
    <source>
        <dbReference type="RuleBase" id="RU361157"/>
    </source>
</evidence>
<feature type="domain" description="ABC transmembrane type-2" evidence="7">
    <location>
        <begin position="126"/>
        <end position="363"/>
    </location>
</feature>
<dbReference type="PANTHER" id="PTHR43027">
    <property type="entry name" value="DOXORUBICIN RESISTANCE ABC TRANSPORTER PERMEASE PROTEIN DRRC-RELATED"/>
    <property type="match status" value="1"/>
</dbReference>
<feature type="transmembrane region" description="Helical" evidence="6">
    <location>
        <begin position="250"/>
        <end position="273"/>
    </location>
</feature>
<dbReference type="InterPro" id="IPR052902">
    <property type="entry name" value="ABC-2_transporter"/>
</dbReference>
<comment type="similarity">
    <text evidence="2 6">Belongs to the ABC-2 integral membrane protein family.</text>
</comment>
<dbReference type="InterPro" id="IPR013525">
    <property type="entry name" value="ABC2_TM"/>
</dbReference>
<keyword evidence="6" id="KW-0813">Transport</keyword>
<dbReference type="RefSeq" id="WP_039607951.1">
    <property type="nucleotide sequence ID" value="NZ_JWIC01000003.1"/>
</dbReference>
<protein>
    <recommendedName>
        <fullName evidence="6">Transport permease protein</fullName>
    </recommendedName>
</protein>
<dbReference type="GO" id="GO:0043190">
    <property type="term" value="C:ATP-binding cassette (ABC) transporter complex"/>
    <property type="evidence" value="ECO:0007669"/>
    <property type="project" value="InterPro"/>
</dbReference>
<keyword evidence="3 6" id="KW-0812">Transmembrane</keyword>
<dbReference type="InterPro" id="IPR047817">
    <property type="entry name" value="ABC2_TM_bact-type"/>
</dbReference>
<comment type="caution">
    <text evidence="8">The sequence shown here is derived from an EMBL/GenBank/DDBJ whole genome shotgun (WGS) entry which is preliminary data.</text>
</comment>
<reference evidence="8 9" key="1">
    <citation type="submission" date="2014-12" db="EMBL/GenBank/DDBJ databases">
        <title>Draft Genome Sequence of Pseudoalteromonas luteoviolacea HI1.</title>
        <authorList>
            <person name="Asahina A.Y."/>
            <person name="Hadfield M.G."/>
        </authorList>
    </citation>
    <scope>NUCLEOTIDE SEQUENCE [LARGE SCALE GENOMIC DNA]</scope>
    <source>
        <strain evidence="8 9">HI1</strain>
    </source>
</reference>
<proteinExistence type="inferred from homology"/>
<keyword evidence="5 6" id="KW-0472">Membrane</keyword>
<accession>A0A0C1QUY4</accession>
<dbReference type="PANTHER" id="PTHR43027:SF2">
    <property type="entry name" value="TRANSPORT PERMEASE PROTEIN"/>
    <property type="match status" value="1"/>
</dbReference>
<feature type="transmembrane region" description="Helical" evidence="6">
    <location>
        <begin position="171"/>
        <end position="194"/>
    </location>
</feature>
<dbReference type="InterPro" id="IPR000412">
    <property type="entry name" value="ABC_2_transport"/>
</dbReference>
<evidence type="ECO:0000256" key="5">
    <source>
        <dbReference type="ARBA" id="ARBA00023136"/>
    </source>
</evidence>
<name>A0A0C1QUY4_9GAMM</name>
<feature type="transmembrane region" description="Helical" evidence="6">
    <location>
        <begin position="28"/>
        <end position="47"/>
    </location>
</feature>
<gene>
    <name evidence="8" type="ORF">JF50_02660</name>
</gene>
<dbReference type="Pfam" id="PF01061">
    <property type="entry name" value="ABC2_membrane"/>
    <property type="match status" value="1"/>
</dbReference>
<dbReference type="GO" id="GO:0140359">
    <property type="term" value="F:ABC-type transporter activity"/>
    <property type="evidence" value="ECO:0007669"/>
    <property type="project" value="InterPro"/>
</dbReference>
<evidence type="ECO:0000313" key="9">
    <source>
        <dbReference type="Proteomes" id="UP000031327"/>
    </source>
</evidence>
<evidence type="ECO:0000256" key="2">
    <source>
        <dbReference type="ARBA" id="ARBA00007783"/>
    </source>
</evidence>
<dbReference type="Proteomes" id="UP000031327">
    <property type="component" value="Unassembled WGS sequence"/>
</dbReference>
<evidence type="ECO:0000313" key="8">
    <source>
        <dbReference type="EMBL" id="KID58782.1"/>
    </source>
</evidence>
<organism evidence="8 9">
    <name type="scientific">Pseudoalteromonas luteoviolacea</name>
    <dbReference type="NCBI Taxonomy" id="43657"/>
    <lineage>
        <taxon>Bacteria</taxon>
        <taxon>Pseudomonadati</taxon>
        <taxon>Pseudomonadota</taxon>
        <taxon>Gammaproteobacteria</taxon>
        <taxon>Alteromonadales</taxon>
        <taxon>Pseudoalteromonadaceae</taxon>
        <taxon>Pseudoalteromonas</taxon>
    </lineage>
</organism>
<dbReference type="OrthoDB" id="8988363at2"/>
<dbReference type="EMBL" id="JWIC01000003">
    <property type="protein sequence ID" value="KID58782.1"/>
    <property type="molecule type" value="Genomic_DNA"/>
</dbReference>
<feature type="transmembrane region" description="Helical" evidence="6">
    <location>
        <begin position="340"/>
        <end position="360"/>
    </location>
</feature>